<dbReference type="Proteomes" id="UP000824410">
    <property type="component" value="Unassembled WGS sequence"/>
</dbReference>
<dbReference type="EMBL" id="SHDO01000008">
    <property type="protein sequence ID" value="MBX6980202.1"/>
    <property type="molecule type" value="Genomic_DNA"/>
</dbReference>
<accession>A0AAP2JX12</accession>
<evidence type="ECO:0000313" key="3">
    <source>
        <dbReference type="Proteomes" id="UP000824410"/>
    </source>
</evidence>
<comment type="caution">
    <text evidence="2">The sequence shown here is derived from an EMBL/GenBank/DDBJ whole genome shotgun (WGS) entry which is preliminary data.</text>
</comment>
<dbReference type="AlphaFoldDB" id="A0AAP2JX12"/>
<gene>
    <name evidence="2" type="ORF">EX242_08005</name>
</gene>
<evidence type="ECO:0000313" key="2">
    <source>
        <dbReference type="EMBL" id="MBX6980202.1"/>
    </source>
</evidence>
<dbReference type="InterPro" id="IPR046668">
    <property type="entry name" value="DUF6538"/>
</dbReference>
<dbReference type="RefSeq" id="WP_052219319.1">
    <property type="nucleotide sequence ID" value="NZ_ABEXNG020000044.1"/>
</dbReference>
<proteinExistence type="predicted"/>
<dbReference type="Pfam" id="PF20172">
    <property type="entry name" value="DUF6538"/>
    <property type="match status" value="1"/>
</dbReference>
<sequence length="83" mass="9250">MSTMIQPTKNRHGVYTLRMAVPAELKDTLGKGELKRSLKTKDLAEAKRKAPAITALMRCSGVCCSEDWVITEPLQRVLRVPPN</sequence>
<protein>
    <recommendedName>
        <fullName evidence="1">DUF6538 domain-containing protein</fullName>
    </recommendedName>
</protein>
<feature type="domain" description="DUF6538" evidence="1">
    <location>
        <begin position="10"/>
        <end position="53"/>
    </location>
</feature>
<evidence type="ECO:0000259" key="1">
    <source>
        <dbReference type="Pfam" id="PF20172"/>
    </source>
</evidence>
<organism evidence="2 3">
    <name type="scientific">Providencia rettgeri</name>
    <dbReference type="NCBI Taxonomy" id="587"/>
    <lineage>
        <taxon>Bacteria</taxon>
        <taxon>Pseudomonadati</taxon>
        <taxon>Pseudomonadota</taxon>
        <taxon>Gammaproteobacteria</taxon>
        <taxon>Enterobacterales</taxon>
        <taxon>Morganellaceae</taxon>
        <taxon>Providencia</taxon>
    </lineage>
</organism>
<reference evidence="2" key="1">
    <citation type="submission" date="2019-02" db="EMBL/GenBank/DDBJ databases">
        <title>Genomic characterization of isolates from hospital effluents in KZN, South Africa.</title>
        <authorList>
            <person name="Ntshobeni N."/>
            <person name="Allam M."/>
            <person name="Ismail A."/>
            <person name="Amoako D."/>
            <person name="Essack S."/>
            <person name="Chenia H."/>
        </authorList>
    </citation>
    <scope>NUCLEOTIDE SEQUENCE</scope>
    <source>
        <strain evidence="2">AFE97_S1</strain>
    </source>
</reference>
<name>A0AAP2JX12_PRORE</name>